<evidence type="ECO:0000256" key="1">
    <source>
        <dbReference type="SAM" id="Phobius"/>
    </source>
</evidence>
<organism evidence="2 3">
    <name type="scientific">Flaviflagellibacter deserti</name>
    <dbReference type="NCBI Taxonomy" id="2267266"/>
    <lineage>
        <taxon>Bacteria</taxon>
        <taxon>Pseudomonadati</taxon>
        <taxon>Pseudomonadota</taxon>
        <taxon>Alphaproteobacteria</taxon>
        <taxon>Hyphomicrobiales</taxon>
        <taxon>Flaviflagellibacter</taxon>
    </lineage>
</organism>
<keyword evidence="1" id="KW-0472">Membrane</keyword>
<evidence type="ECO:0000313" key="2">
    <source>
        <dbReference type="EMBL" id="MFC5066807.1"/>
    </source>
</evidence>
<gene>
    <name evidence="2" type="ORF">ACFPFW_02105</name>
</gene>
<proteinExistence type="predicted"/>
<dbReference type="EMBL" id="JBHSJF010000001">
    <property type="protein sequence ID" value="MFC5066807.1"/>
    <property type="molecule type" value="Genomic_DNA"/>
</dbReference>
<dbReference type="RefSeq" id="WP_162799579.1">
    <property type="nucleotide sequence ID" value="NZ_JBHSJF010000001.1"/>
</dbReference>
<keyword evidence="1" id="KW-1133">Transmembrane helix</keyword>
<accession>A0ABV9YZ63</accession>
<evidence type="ECO:0000313" key="3">
    <source>
        <dbReference type="Proteomes" id="UP001595796"/>
    </source>
</evidence>
<sequence>MRVGKPSAIMFLISAVLAVLAVLALVTSIPIVDGHEFVVMFAAWAVLAISTVIRGL</sequence>
<keyword evidence="1" id="KW-0812">Transmembrane</keyword>
<keyword evidence="3" id="KW-1185">Reference proteome</keyword>
<dbReference type="Proteomes" id="UP001595796">
    <property type="component" value="Unassembled WGS sequence"/>
</dbReference>
<name>A0ABV9YZ63_9HYPH</name>
<feature type="transmembrane region" description="Helical" evidence="1">
    <location>
        <begin position="38"/>
        <end position="55"/>
    </location>
</feature>
<protein>
    <submittedName>
        <fullName evidence="2">Uncharacterized protein</fullName>
    </submittedName>
</protein>
<reference evidence="3" key="1">
    <citation type="journal article" date="2019" name="Int. J. Syst. Evol. Microbiol.">
        <title>The Global Catalogue of Microorganisms (GCM) 10K type strain sequencing project: providing services to taxonomists for standard genome sequencing and annotation.</title>
        <authorList>
            <consortium name="The Broad Institute Genomics Platform"/>
            <consortium name="The Broad Institute Genome Sequencing Center for Infectious Disease"/>
            <person name="Wu L."/>
            <person name="Ma J."/>
        </authorList>
    </citation>
    <scope>NUCLEOTIDE SEQUENCE [LARGE SCALE GENOMIC DNA]</scope>
    <source>
        <strain evidence="3">CGMCC 1.16444</strain>
    </source>
</reference>
<comment type="caution">
    <text evidence="2">The sequence shown here is derived from an EMBL/GenBank/DDBJ whole genome shotgun (WGS) entry which is preliminary data.</text>
</comment>